<dbReference type="EMBL" id="QWDD01000001">
    <property type="protein sequence ID" value="RNJ49450.1"/>
    <property type="molecule type" value="Genomic_DNA"/>
</dbReference>
<gene>
    <name evidence="1" type="ORF">D1O30_07380</name>
</gene>
<keyword evidence="2" id="KW-1185">Reference proteome</keyword>
<evidence type="ECO:0000313" key="1">
    <source>
        <dbReference type="EMBL" id="RNJ49450.1"/>
    </source>
</evidence>
<dbReference type="Proteomes" id="UP000268623">
    <property type="component" value="Unassembled WGS sequence"/>
</dbReference>
<reference evidence="1 2" key="1">
    <citation type="submission" date="2018-08" db="EMBL/GenBank/DDBJ databases">
        <title>Genome sequence of Methylocystis hirsuta CSC1, a methanotroph able to accumulate PHAs.</title>
        <authorList>
            <person name="Bordel S."/>
            <person name="Rodriguez E."/>
            <person name="Gancedo J."/>
            <person name="Munoz R."/>
        </authorList>
    </citation>
    <scope>NUCLEOTIDE SEQUENCE [LARGE SCALE GENOMIC DNA]</scope>
    <source>
        <strain evidence="1 2">CSC1</strain>
    </source>
</reference>
<dbReference type="AlphaFoldDB" id="A0A3M9XRB5"/>
<organism evidence="1 2">
    <name type="scientific">Methylocystis hirsuta</name>
    <dbReference type="NCBI Taxonomy" id="369798"/>
    <lineage>
        <taxon>Bacteria</taxon>
        <taxon>Pseudomonadati</taxon>
        <taxon>Pseudomonadota</taxon>
        <taxon>Alphaproteobacteria</taxon>
        <taxon>Hyphomicrobiales</taxon>
        <taxon>Methylocystaceae</taxon>
        <taxon>Methylocystis</taxon>
    </lineage>
</organism>
<evidence type="ECO:0000313" key="2">
    <source>
        <dbReference type="Proteomes" id="UP000268623"/>
    </source>
</evidence>
<accession>A0A3M9XRB5</accession>
<sequence>MQLGENLLVVENNRFLKGEDEDQGAAVAIVRVKAVRPFCKTDMASVCASSLEEGGWVGIE</sequence>
<name>A0A3M9XRB5_9HYPH</name>
<dbReference type="RefSeq" id="WP_123175416.1">
    <property type="nucleotide sequence ID" value="NZ_QWDD01000001.1"/>
</dbReference>
<protein>
    <submittedName>
        <fullName evidence="1">Uncharacterized protein</fullName>
    </submittedName>
</protein>
<comment type="caution">
    <text evidence="1">The sequence shown here is derived from an EMBL/GenBank/DDBJ whole genome shotgun (WGS) entry which is preliminary data.</text>
</comment>
<proteinExistence type="predicted"/>